<dbReference type="EMBL" id="KV722522">
    <property type="protein sequence ID" value="OCH86567.1"/>
    <property type="molecule type" value="Genomic_DNA"/>
</dbReference>
<gene>
    <name evidence="12" type="ORF">OBBRIDRAFT_890404</name>
</gene>
<dbReference type="GO" id="GO:0035267">
    <property type="term" value="C:NuA4 histone acetyltransferase complex"/>
    <property type="evidence" value="ECO:0007669"/>
    <property type="project" value="TreeGrafter"/>
</dbReference>
<dbReference type="Proteomes" id="UP000250043">
    <property type="component" value="Unassembled WGS sequence"/>
</dbReference>
<dbReference type="GO" id="GO:0005634">
    <property type="term" value="C:nucleus"/>
    <property type="evidence" value="ECO:0007669"/>
    <property type="project" value="UniProtKB-SubCell"/>
</dbReference>
<keyword evidence="6" id="KW-0539">Nucleus</keyword>
<evidence type="ECO:0000256" key="7">
    <source>
        <dbReference type="ARBA" id="ARBA00025178"/>
    </source>
</evidence>
<evidence type="ECO:0000256" key="8">
    <source>
        <dbReference type="ARBA" id="ARBA00029670"/>
    </source>
</evidence>
<dbReference type="GO" id="GO:0006325">
    <property type="term" value="P:chromatin organization"/>
    <property type="evidence" value="ECO:0007669"/>
    <property type="project" value="UniProtKB-KW"/>
</dbReference>
<dbReference type="GO" id="GO:0006281">
    <property type="term" value="P:DNA repair"/>
    <property type="evidence" value="ECO:0007669"/>
    <property type="project" value="UniProtKB-KW"/>
</dbReference>
<feature type="compositionally biased region" description="Basic and acidic residues" evidence="9">
    <location>
        <begin position="1059"/>
        <end position="1082"/>
    </location>
</feature>
<feature type="region of interest" description="Disordered" evidence="9">
    <location>
        <begin position="746"/>
        <end position="765"/>
    </location>
</feature>
<evidence type="ECO:0000256" key="4">
    <source>
        <dbReference type="ARBA" id="ARBA00022853"/>
    </source>
</evidence>
<dbReference type="Pfam" id="PF13921">
    <property type="entry name" value="Myb_DNA-bind_6"/>
    <property type="match status" value="1"/>
</dbReference>
<evidence type="ECO:0000256" key="3">
    <source>
        <dbReference type="ARBA" id="ARBA00022763"/>
    </source>
</evidence>
<feature type="region of interest" description="Disordered" evidence="9">
    <location>
        <begin position="1209"/>
        <end position="1253"/>
    </location>
</feature>
<feature type="compositionally biased region" description="Acidic residues" evidence="9">
    <location>
        <begin position="137"/>
        <end position="147"/>
    </location>
</feature>
<sequence>MSESAENIVDERVRQLEEISTRRNRLLREMFHLIQRRNDIGSVIDAGDEDDEDVRAFLDRFDLQKNPETGHISNLPDEELELDFVDVQDLRQQESAPQINATSDSPMSEPPASPSAQTEYHEVFRELRAEDPHPTEADAEVEMETDQDQAVLDAPLRQSSRESAAPLEEEPESDDVLMLQPQPQRSNKRKSKAQIRYRSQGDESDPDELDLLRPPSCSSPPCVSSPSRIQSATNDVSRSHSRASIRTRSPVEQVQEEEIITASLPPEEPIEQPSMEIDRERTRSASQEWSEEHVSSLLRPSSLPRTSPHVLESPRQSRYAMAALPLPMVQDTFILDFDVKPVIEATPPKQTAQSSADSHLLDLPYPLPPSNILPLEFHRRVKPSKQHKKREKEREKGDGKREEWTPMGINRWGAVVRANPTWKKLSRSAKCLTTRDWSVGMTEVRLLRTLDRVEMLKESGRWSFRQPKKQRGVGGLTKTHWDYLLDEMKWMRIDFHEERVWKLALAYNLAHAVMDWHAAGTLEERVRRGICVLWKPPRQDDTDEGDERTHIREEDAQTTPPEVDDDHAGDSRETSTPLVDYASEDSDDEQEKERRDVVDALEPAMLLEEGLNNIGDLSDKSRQKPDDIQPKEEDVEDLLTLRQPDEQPDAMDVDAQDNEASGGKAGEPGTTLKKETLENEPGLKADSGNPMLGTHILEGDVTRSPSKKKEKAALYTPFRGHIVYSDIDKFFVDTDDLALVKSMSELSTEDKSMTAPPPPPDLSSIFPDLPTFGLLDVAGSSSTTSEGRKKNDRKSDKDDPNKRAEDTTYTRLAPVSKWNYCKPVLVSALQPSKHWINGRWQSVEEAAVVADFEASATRAIEENLCSLFDNPKGPLAYYLPTPPKDPRRRVAELVWTPQEDLLLKQIVERYPHNWLLVADIFNSARVTISTDRRTAWDCYDRWISRWGGGRPSGSETHAFADEDARVVPPTPTQMTTRGHKRSASISVAAGSASSTGPIPLNPEPRKRRRHNLMHDAIRKAIKKKEIAQKTNSNQRKPPAIHDTHSQYNKMPRLTPQDLSRMKAEKEARENQEMARRKHEADVTRQMQAQRIQAPNMQQQSLLQQQGQPAAPRAPGTNYPAAQVVPQIRSQVGISQQQRLSTPMVSSTARLSPSQVIQAQAQVAQAQAQAQAARVLQAQVQAQAQAQMQQSGASHTLNAANAMGSAHLSPSYAARTASSSPAMPHQSPPLPSTTPVNGGGVQRPTSAQPHAGVPGAAQGVAANAAARPASIMGHYYVPNLHQTNAMSTEQMENAMRIQTFIRNAATAASMNQNSMNGSYTQS</sequence>
<feature type="region of interest" description="Disordered" evidence="9">
    <location>
        <begin position="967"/>
        <end position="1116"/>
    </location>
</feature>
<keyword evidence="4" id="KW-0156">Chromatin regulator</keyword>
<organism evidence="12 13">
    <name type="scientific">Obba rivulosa</name>
    <dbReference type="NCBI Taxonomy" id="1052685"/>
    <lineage>
        <taxon>Eukaryota</taxon>
        <taxon>Fungi</taxon>
        <taxon>Dikarya</taxon>
        <taxon>Basidiomycota</taxon>
        <taxon>Agaricomycotina</taxon>
        <taxon>Agaricomycetes</taxon>
        <taxon>Polyporales</taxon>
        <taxon>Gelatoporiaceae</taxon>
        <taxon>Obba</taxon>
    </lineage>
</organism>
<proteinExistence type="inferred from homology"/>
<feature type="region of interest" description="Disordered" evidence="9">
    <location>
        <begin position="93"/>
        <end position="311"/>
    </location>
</feature>
<feature type="compositionally biased region" description="Basic and acidic residues" evidence="9">
    <location>
        <begin position="1012"/>
        <end position="1027"/>
    </location>
</feature>
<feature type="region of interest" description="Disordered" evidence="9">
    <location>
        <begin position="611"/>
        <end position="708"/>
    </location>
</feature>
<feature type="region of interest" description="Disordered" evidence="9">
    <location>
        <begin position="536"/>
        <end position="595"/>
    </location>
</feature>
<comment type="similarity">
    <text evidence="2">Belongs to the EAF1 family.</text>
</comment>
<evidence type="ECO:0000256" key="2">
    <source>
        <dbReference type="ARBA" id="ARBA00008913"/>
    </source>
</evidence>
<accession>A0A8E2AR23</accession>
<evidence type="ECO:0000313" key="13">
    <source>
        <dbReference type="Proteomes" id="UP000250043"/>
    </source>
</evidence>
<evidence type="ECO:0000313" key="12">
    <source>
        <dbReference type="EMBL" id="OCH86567.1"/>
    </source>
</evidence>
<dbReference type="InterPro" id="IPR014012">
    <property type="entry name" value="HSA_dom"/>
</dbReference>
<dbReference type="PANTHER" id="PTHR46459">
    <property type="entry name" value="E1A-BINDING PROTEIN P400-RELATED"/>
    <property type="match status" value="1"/>
</dbReference>
<feature type="compositionally biased region" description="Basic and acidic residues" evidence="9">
    <location>
        <begin position="119"/>
        <end position="136"/>
    </location>
</feature>
<keyword evidence="5" id="KW-0234">DNA repair</keyword>
<evidence type="ECO:0000256" key="5">
    <source>
        <dbReference type="ARBA" id="ARBA00023204"/>
    </source>
</evidence>
<name>A0A8E2AR23_9APHY</name>
<dbReference type="SMART" id="SM00717">
    <property type="entry name" value="SANT"/>
    <property type="match status" value="1"/>
</dbReference>
<keyword evidence="13" id="KW-1185">Reference proteome</keyword>
<evidence type="ECO:0000259" key="11">
    <source>
        <dbReference type="PROSITE" id="PS51204"/>
    </source>
</evidence>
<evidence type="ECO:0000256" key="1">
    <source>
        <dbReference type="ARBA" id="ARBA00004123"/>
    </source>
</evidence>
<evidence type="ECO:0000256" key="9">
    <source>
        <dbReference type="SAM" id="MobiDB-lite"/>
    </source>
</evidence>
<dbReference type="GO" id="GO:0003682">
    <property type="term" value="F:chromatin binding"/>
    <property type="evidence" value="ECO:0007669"/>
    <property type="project" value="TreeGrafter"/>
</dbReference>
<protein>
    <recommendedName>
        <fullName evidence="8">Vacuolar import and degradation protein 21</fullName>
    </recommendedName>
</protein>
<feature type="compositionally biased region" description="Low complexity" evidence="9">
    <location>
        <begin position="295"/>
        <end position="308"/>
    </location>
</feature>
<dbReference type="PROSITE" id="PS50090">
    <property type="entry name" value="MYB_LIKE"/>
    <property type="match status" value="1"/>
</dbReference>
<feature type="domain" description="HSA" evidence="11">
    <location>
        <begin position="468"/>
        <end position="546"/>
    </location>
</feature>
<feature type="compositionally biased region" description="Acidic residues" evidence="9">
    <location>
        <begin position="646"/>
        <end position="657"/>
    </location>
</feature>
<evidence type="ECO:0000259" key="10">
    <source>
        <dbReference type="PROSITE" id="PS50090"/>
    </source>
</evidence>
<feature type="compositionally biased region" description="Polar residues" evidence="9">
    <location>
        <begin position="93"/>
        <end position="102"/>
    </location>
</feature>
<dbReference type="Pfam" id="PF07529">
    <property type="entry name" value="HSA"/>
    <property type="match status" value="1"/>
</dbReference>
<dbReference type="SMART" id="SM00573">
    <property type="entry name" value="HSA"/>
    <property type="match status" value="1"/>
</dbReference>
<dbReference type="Gene3D" id="1.10.10.60">
    <property type="entry name" value="Homeodomain-like"/>
    <property type="match status" value="1"/>
</dbReference>
<feature type="compositionally biased region" description="Basic and acidic residues" evidence="9">
    <location>
        <begin position="617"/>
        <end position="632"/>
    </location>
</feature>
<feature type="compositionally biased region" description="Low complexity" evidence="9">
    <location>
        <begin position="983"/>
        <end position="994"/>
    </location>
</feature>
<feature type="domain" description="Myb-like" evidence="10">
    <location>
        <begin position="887"/>
        <end position="942"/>
    </location>
</feature>
<dbReference type="PROSITE" id="PS51204">
    <property type="entry name" value="HSA"/>
    <property type="match status" value="1"/>
</dbReference>
<dbReference type="SUPFAM" id="SSF46689">
    <property type="entry name" value="Homeodomain-like"/>
    <property type="match status" value="1"/>
</dbReference>
<feature type="compositionally biased region" description="Low complexity" evidence="9">
    <location>
        <begin position="1092"/>
        <end position="1114"/>
    </location>
</feature>
<feature type="compositionally biased region" description="Basic residues" evidence="9">
    <location>
        <begin position="379"/>
        <end position="391"/>
    </location>
</feature>
<dbReference type="InterPro" id="IPR009057">
    <property type="entry name" value="Homeodomain-like_sf"/>
</dbReference>
<dbReference type="CDD" id="cd00167">
    <property type="entry name" value="SANT"/>
    <property type="match status" value="1"/>
</dbReference>
<comment type="function">
    <text evidence="7">Component of the NuA4 histone acetyltransferase complex which is involved in transcriptional activation of selected genes principally by acetylation of nucleosomal histone H4 and H2A. The NuA4 complex is also involved in DNA repair.</text>
</comment>
<feature type="compositionally biased region" description="Polar residues" evidence="9">
    <location>
        <begin position="228"/>
        <end position="238"/>
    </location>
</feature>
<feature type="region of interest" description="Disordered" evidence="9">
    <location>
        <begin position="777"/>
        <end position="808"/>
    </location>
</feature>
<dbReference type="InterPro" id="IPR001005">
    <property type="entry name" value="SANT/Myb"/>
</dbReference>
<comment type="subcellular location">
    <subcellularLocation>
        <location evidence="1">Nucleus</location>
    </subcellularLocation>
</comment>
<feature type="compositionally biased region" description="Basic and acidic residues" evidence="9">
    <location>
        <begin position="672"/>
        <end position="683"/>
    </location>
</feature>
<reference evidence="12 13" key="1">
    <citation type="submission" date="2016-07" db="EMBL/GenBank/DDBJ databases">
        <title>Draft genome of the white-rot fungus Obba rivulosa 3A-2.</title>
        <authorList>
            <consortium name="DOE Joint Genome Institute"/>
            <person name="Miettinen O."/>
            <person name="Riley R."/>
            <person name="Acob R."/>
            <person name="Barry K."/>
            <person name="Cullen D."/>
            <person name="De Vries R."/>
            <person name="Hainaut M."/>
            <person name="Hatakka A."/>
            <person name="Henrissat B."/>
            <person name="Hilden K."/>
            <person name="Kuo R."/>
            <person name="Labutti K."/>
            <person name="Lipzen A."/>
            <person name="Makela M.R."/>
            <person name="Sandor L."/>
            <person name="Spatafora J.W."/>
            <person name="Grigoriev I.V."/>
            <person name="Hibbett D.S."/>
        </authorList>
    </citation>
    <scope>NUCLEOTIDE SEQUENCE [LARGE SCALE GENOMIC DNA]</scope>
    <source>
        <strain evidence="12 13">3A-2</strain>
    </source>
</reference>
<keyword evidence="3" id="KW-0227">DNA damage</keyword>
<dbReference type="PANTHER" id="PTHR46459:SF1">
    <property type="entry name" value="E1A-BINDING PROTEIN P400"/>
    <property type="match status" value="1"/>
</dbReference>
<feature type="compositionally biased region" description="Low complexity" evidence="9">
    <location>
        <begin position="214"/>
        <end position="227"/>
    </location>
</feature>
<feature type="compositionally biased region" description="Basic and acidic residues" evidence="9">
    <location>
        <begin position="786"/>
        <end position="808"/>
    </location>
</feature>
<feature type="region of interest" description="Disordered" evidence="9">
    <location>
        <begin position="374"/>
        <end position="403"/>
    </location>
</feature>
<feature type="compositionally biased region" description="Basic residues" evidence="9">
    <location>
        <begin position="186"/>
        <end position="195"/>
    </location>
</feature>
<evidence type="ECO:0000256" key="6">
    <source>
        <dbReference type="ARBA" id="ARBA00023242"/>
    </source>
</evidence>
<dbReference type="OrthoDB" id="5364245at2759"/>
<feature type="compositionally biased region" description="Basic and acidic residues" evidence="9">
    <location>
        <begin position="392"/>
        <end position="403"/>
    </location>
</feature>